<organism evidence="1 2">
    <name type="scientific">Menidia menidia</name>
    <name type="common">Atlantic silverside</name>
    <dbReference type="NCBI Taxonomy" id="238744"/>
    <lineage>
        <taxon>Eukaryota</taxon>
        <taxon>Metazoa</taxon>
        <taxon>Chordata</taxon>
        <taxon>Craniata</taxon>
        <taxon>Vertebrata</taxon>
        <taxon>Euteleostomi</taxon>
        <taxon>Actinopterygii</taxon>
        <taxon>Neopterygii</taxon>
        <taxon>Teleostei</taxon>
        <taxon>Neoteleostei</taxon>
        <taxon>Acanthomorphata</taxon>
        <taxon>Ovalentaria</taxon>
        <taxon>Atherinomorphae</taxon>
        <taxon>Atheriniformes</taxon>
        <taxon>Atherinopsidae</taxon>
        <taxon>Menidiinae</taxon>
        <taxon>Menidia</taxon>
    </lineage>
</organism>
<evidence type="ECO:0000313" key="1">
    <source>
        <dbReference type="EMBL" id="CAG5927211.1"/>
    </source>
</evidence>
<gene>
    <name evidence="1" type="ORF">MMEN_LOCUS11181</name>
</gene>
<proteinExistence type="predicted"/>
<name>A0A8S4B045_9TELE</name>
<keyword evidence="2" id="KW-1185">Reference proteome</keyword>
<accession>A0A8S4B045</accession>
<dbReference type="EMBL" id="CAJRST010011113">
    <property type="protein sequence ID" value="CAG5927211.1"/>
    <property type="molecule type" value="Genomic_DNA"/>
</dbReference>
<comment type="caution">
    <text evidence="1">The sequence shown here is derived from an EMBL/GenBank/DDBJ whole genome shotgun (WGS) entry which is preliminary data.</text>
</comment>
<reference evidence="1" key="1">
    <citation type="submission" date="2021-05" db="EMBL/GenBank/DDBJ databases">
        <authorList>
            <person name="Tigano A."/>
        </authorList>
    </citation>
    <scope>NUCLEOTIDE SEQUENCE</scope>
</reference>
<evidence type="ECO:0000313" key="2">
    <source>
        <dbReference type="Proteomes" id="UP000677803"/>
    </source>
</evidence>
<dbReference type="Proteomes" id="UP000677803">
    <property type="component" value="Unassembled WGS sequence"/>
</dbReference>
<dbReference type="OrthoDB" id="775972at2759"/>
<dbReference type="AlphaFoldDB" id="A0A8S4B045"/>
<sequence>MSRPNPTGRPARLSLQLQDLDFTIVHKPSAHNNVPDALSRNPLPMSCDTPIDHLPEYAVICSLDLRALPPVLLEDCTHVKQLQLDDPVTGQLFRDLETNPHVNADESNPQQYVVHDSLLYYKDPKIRCGLHPLKELKLYAPTSI</sequence>
<protein>
    <submittedName>
        <fullName evidence="1">(Atlantic silverside) hypothetical protein</fullName>
    </submittedName>
</protein>